<dbReference type="PANTHER" id="PTHR24220">
    <property type="entry name" value="IMPORT ATP-BINDING PROTEIN"/>
    <property type="match status" value="1"/>
</dbReference>
<protein>
    <recommendedName>
        <fullName evidence="3">ABC transport system ATP-binding protein</fullName>
    </recommendedName>
</protein>
<evidence type="ECO:0000313" key="2">
    <source>
        <dbReference type="Proteomes" id="UP000574276"/>
    </source>
</evidence>
<evidence type="ECO:0000313" key="1">
    <source>
        <dbReference type="EMBL" id="MBB2181636.1"/>
    </source>
</evidence>
<dbReference type="EMBL" id="JACEGA010000001">
    <property type="protein sequence ID" value="MBB2181636.1"/>
    <property type="molecule type" value="Genomic_DNA"/>
</dbReference>
<keyword evidence="2" id="KW-1185">Reference proteome</keyword>
<dbReference type="GO" id="GO:0005886">
    <property type="term" value="C:plasma membrane"/>
    <property type="evidence" value="ECO:0007669"/>
    <property type="project" value="TreeGrafter"/>
</dbReference>
<dbReference type="Proteomes" id="UP000574276">
    <property type="component" value="Unassembled WGS sequence"/>
</dbReference>
<comment type="caution">
    <text evidence="1">The sequence shown here is derived from an EMBL/GenBank/DDBJ whole genome shotgun (WGS) entry which is preliminary data.</text>
</comment>
<dbReference type="Gene3D" id="3.40.50.300">
    <property type="entry name" value="P-loop containing nucleotide triphosphate hydrolases"/>
    <property type="match status" value="1"/>
</dbReference>
<reference evidence="1 2" key="1">
    <citation type="submission" date="2020-07" db="EMBL/GenBank/DDBJ databases">
        <title>Characterization and genome sequencing of isolate MD1, a novel member within the family Lachnospiraceae.</title>
        <authorList>
            <person name="Rettenmaier R."/>
            <person name="Di Bello L."/>
            <person name="Zinser C."/>
            <person name="Scheitz K."/>
            <person name="Liebl W."/>
            <person name="Zverlov V."/>
        </authorList>
    </citation>
    <scope>NUCLEOTIDE SEQUENCE [LARGE SCALE GENOMIC DNA]</scope>
    <source>
        <strain evidence="1 2">MD1</strain>
    </source>
</reference>
<dbReference type="InterPro" id="IPR027417">
    <property type="entry name" value="P-loop_NTPase"/>
</dbReference>
<dbReference type="InterPro" id="IPR015854">
    <property type="entry name" value="ABC_transpr_LolD-like"/>
</dbReference>
<dbReference type="AlphaFoldDB" id="A0A839JW68"/>
<proteinExistence type="predicted"/>
<gene>
    <name evidence="1" type="ORF">H0486_01935</name>
</gene>
<accession>A0A839JW68</accession>
<dbReference type="SUPFAM" id="SSF52540">
    <property type="entry name" value="P-loop containing nucleoside triphosphate hydrolases"/>
    <property type="match status" value="1"/>
</dbReference>
<dbReference type="GO" id="GO:0022857">
    <property type="term" value="F:transmembrane transporter activity"/>
    <property type="evidence" value="ECO:0007669"/>
    <property type="project" value="TreeGrafter"/>
</dbReference>
<evidence type="ECO:0008006" key="3">
    <source>
        <dbReference type="Google" id="ProtNLM"/>
    </source>
</evidence>
<organism evidence="1 2">
    <name type="scientific">Variimorphobacter saccharofermentans</name>
    <dbReference type="NCBI Taxonomy" id="2755051"/>
    <lineage>
        <taxon>Bacteria</taxon>
        <taxon>Bacillati</taxon>
        <taxon>Bacillota</taxon>
        <taxon>Clostridia</taxon>
        <taxon>Lachnospirales</taxon>
        <taxon>Lachnospiraceae</taxon>
        <taxon>Variimorphobacter</taxon>
    </lineage>
</organism>
<name>A0A839JW68_9FIRM</name>
<sequence length="84" mass="9431">MARALVKAPQIILADEPTAALDHNTSIEVLRVIEKIVKKGATMIMVTHNEEIARMADRIVRIKDGVVFSIKENEHPSLADELEW</sequence>